<dbReference type="InterPro" id="IPR001656">
    <property type="entry name" value="PsdUridine_synth_TruD"/>
</dbReference>
<dbReference type="EMBL" id="CAACVR010000009">
    <property type="protein sequence ID" value="VEU21078.1"/>
    <property type="molecule type" value="Genomic_DNA"/>
</dbReference>
<dbReference type="PANTHER" id="PTHR13326:SF21">
    <property type="entry name" value="PSEUDOURIDYLATE SYNTHASE PUS7L"/>
    <property type="match status" value="1"/>
</dbReference>
<dbReference type="PIRSF" id="PIRSF037016">
    <property type="entry name" value="Pseudouridin_synth_euk_prd"/>
    <property type="match status" value="1"/>
</dbReference>
<name>A0A448YJM8_BRENA</name>
<dbReference type="GO" id="GO:0005634">
    <property type="term" value="C:nucleus"/>
    <property type="evidence" value="ECO:0007669"/>
    <property type="project" value="TreeGrafter"/>
</dbReference>
<proteinExistence type="inferred from homology"/>
<evidence type="ECO:0000313" key="5">
    <source>
        <dbReference type="EMBL" id="VEU21078.1"/>
    </source>
</evidence>
<dbReference type="GO" id="GO:0003723">
    <property type="term" value="F:RNA binding"/>
    <property type="evidence" value="ECO:0007669"/>
    <property type="project" value="InterPro"/>
</dbReference>
<dbReference type="NCBIfam" id="TIGR00094">
    <property type="entry name" value="tRNA_TruD_broad"/>
    <property type="match status" value="1"/>
</dbReference>
<dbReference type="GO" id="GO:0001522">
    <property type="term" value="P:pseudouridine synthesis"/>
    <property type="evidence" value="ECO:0007669"/>
    <property type="project" value="InterPro"/>
</dbReference>
<dbReference type="InterPro" id="IPR042214">
    <property type="entry name" value="TruD_catalytic"/>
</dbReference>
<keyword evidence="2" id="KW-0413">Isomerase</keyword>
<dbReference type="Pfam" id="PF01142">
    <property type="entry name" value="TruD"/>
    <property type="match status" value="1"/>
</dbReference>
<dbReference type="InParanoid" id="A0A448YJM8"/>
<evidence type="ECO:0000259" key="4">
    <source>
        <dbReference type="PROSITE" id="PS50984"/>
    </source>
</evidence>
<gene>
    <name evidence="5" type="ORF">BRENAR_LOCUS1813</name>
</gene>
<reference evidence="5 6" key="1">
    <citation type="submission" date="2018-12" db="EMBL/GenBank/DDBJ databases">
        <authorList>
            <person name="Tiukova I."/>
            <person name="Dainat J."/>
        </authorList>
    </citation>
    <scope>NUCLEOTIDE SEQUENCE [LARGE SCALE GENOMIC DNA]</scope>
</reference>
<protein>
    <submittedName>
        <fullName evidence="5">DEKNAAC102017</fullName>
    </submittedName>
</protein>
<accession>A0A448YJM8</accession>
<dbReference type="GO" id="GO:0009982">
    <property type="term" value="F:pseudouridine synthase activity"/>
    <property type="evidence" value="ECO:0007669"/>
    <property type="project" value="InterPro"/>
</dbReference>
<dbReference type="OrthoDB" id="447290at2759"/>
<dbReference type="Gene3D" id="3.30.2350.20">
    <property type="entry name" value="TruD, catalytic domain"/>
    <property type="match status" value="2"/>
</dbReference>
<organism evidence="5 6">
    <name type="scientific">Brettanomyces naardenensis</name>
    <name type="common">Yeast</name>
    <dbReference type="NCBI Taxonomy" id="13370"/>
    <lineage>
        <taxon>Eukaryota</taxon>
        <taxon>Fungi</taxon>
        <taxon>Dikarya</taxon>
        <taxon>Ascomycota</taxon>
        <taxon>Saccharomycotina</taxon>
        <taxon>Pichiomycetes</taxon>
        <taxon>Pichiales</taxon>
        <taxon>Pichiaceae</taxon>
        <taxon>Brettanomyces</taxon>
    </lineage>
</organism>
<dbReference type="PROSITE" id="PS50984">
    <property type="entry name" value="TRUD"/>
    <property type="match status" value="1"/>
</dbReference>
<evidence type="ECO:0000313" key="6">
    <source>
        <dbReference type="Proteomes" id="UP000290900"/>
    </source>
</evidence>
<feature type="region of interest" description="Disordered" evidence="3">
    <location>
        <begin position="99"/>
        <end position="125"/>
    </location>
</feature>
<feature type="region of interest" description="Disordered" evidence="3">
    <location>
        <begin position="199"/>
        <end position="218"/>
    </location>
</feature>
<dbReference type="PANTHER" id="PTHR13326">
    <property type="entry name" value="TRNA PSEUDOURIDINE SYNTHASE D"/>
    <property type="match status" value="1"/>
</dbReference>
<evidence type="ECO:0000256" key="1">
    <source>
        <dbReference type="ARBA" id="ARBA00007953"/>
    </source>
</evidence>
<dbReference type="STRING" id="13370.A0A448YJM8"/>
<evidence type="ECO:0000256" key="3">
    <source>
        <dbReference type="SAM" id="MobiDB-lite"/>
    </source>
</evidence>
<keyword evidence="6" id="KW-1185">Reference proteome</keyword>
<feature type="domain" description="TRUD" evidence="4">
    <location>
        <begin position="346"/>
        <end position="583"/>
    </location>
</feature>
<dbReference type="SUPFAM" id="SSF55120">
    <property type="entry name" value="Pseudouridine synthase"/>
    <property type="match status" value="1"/>
</dbReference>
<dbReference type="AlphaFoldDB" id="A0A448YJM8"/>
<evidence type="ECO:0000256" key="2">
    <source>
        <dbReference type="ARBA" id="ARBA00023235"/>
    </source>
</evidence>
<dbReference type="Proteomes" id="UP000290900">
    <property type="component" value="Unassembled WGS sequence"/>
</dbReference>
<feature type="region of interest" description="Disordered" evidence="3">
    <location>
        <begin position="16"/>
        <end position="43"/>
    </location>
</feature>
<feature type="compositionally biased region" description="Basic and acidic residues" evidence="3">
    <location>
        <begin position="17"/>
        <end position="38"/>
    </location>
</feature>
<dbReference type="InterPro" id="IPR020103">
    <property type="entry name" value="PsdUridine_synth_cat_dom_sf"/>
</dbReference>
<dbReference type="CDD" id="cd02576">
    <property type="entry name" value="PseudoU_synth_ScPUS7"/>
    <property type="match status" value="1"/>
</dbReference>
<dbReference type="InterPro" id="IPR011760">
    <property type="entry name" value="PsdUridine_synth_TruD_insert"/>
</dbReference>
<comment type="similarity">
    <text evidence="1">Belongs to the pseudouridine synthase TruD family.</text>
</comment>
<dbReference type="FunCoup" id="A0A448YJM8">
    <property type="interactions" value="1197"/>
</dbReference>
<sequence>MSEVISDLKRKTVSGDLTERDVKKVKTGEPNEAREPRVPQKSIQEADVGITEYVYNGPSKKIRGVLKQRYTDFLVNEIGLDGKVIHLEDLGFDIPKKDKAEEEKRKKKEQHDKEESERIEKESFHIGDEEKSQLIELLGEQDTEKLIQLVGSHDTMETSKALTDKEERTKVHKLIRKAFDNRLETATTDDNRLRIGVNNYRKSGNRHSNNSSSSPALVHNLGPRKGFLRFSMYKENKETMEVANILAKILRVPVKCIKYAGTKDRRGVTVQRASMENVPIERANSLNRILRGCQIGAFEYSDIPVNLAALEGNEFIITIRDAELIDPAANLEETVKPILESLKEIGFVNYYGLQRFGTFSVSTHQVGKEILNGHWKDAGELILSEQEVVVPSSRDARKIWKQTKDAKLALKRMPRKCSAEFSLLSRLDRSEKESDGEYSEGAYFNAIMGIPRNLRIMYAHSYQSYVWNVVTSHRIHLFGLRVVPGDLVLVENVIEDNNGTEDVKREKVTGVRVLTEEDVSSGKYTIDDIVLPTPGFDVVYPENEKLKNAYVDVMKKDGLDPFQMSRRVREFSLPGSYRKIISQTGNLEYFIRRYDSYTDELLRTDLGMLELRKQAKVDGKADDPIEQILPGNPEGSKTALIIKMQLPSSTYATMALRELLAN</sequence>